<evidence type="ECO:0000256" key="4">
    <source>
        <dbReference type="ARBA" id="ARBA00023054"/>
    </source>
</evidence>
<dbReference type="Pfam" id="PF00225">
    <property type="entry name" value="Kinesin"/>
    <property type="match status" value="1"/>
</dbReference>
<evidence type="ECO:0000256" key="1">
    <source>
        <dbReference type="ARBA" id="ARBA00022737"/>
    </source>
</evidence>
<organism evidence="11 12">
    <name type="scientific">Lagenidium giganteum</name>
    <dbReference type="NCBI Taxonomy" id="4803"/>
    <lineage>
        <taxon>Eukaryota</taxon>
        <taxon>Sar</taxon>
        <taxon>Stramenopiles</taxon>
        <taxon>Oomycota</taxon>
        <taxon>Peronosporomycetes</taxon>
        <taxon>Pythiales</taxon>
        <taxon>Pythiaceae</taxon>
    </lineage>
</organism>
<proteinExistence type="inferred from homology"/>
<dbReference type="PRINTS" id="PR00380">
    <property type="entry name" value="KINESINHEAVY"/>
</dbReference>
<dbReference type="EMBL" id="DAKRPA010000285">
    <property type="protein sequence ID" value="DAZ93879.1"/>
    <property type="molecule type" value="Genomic_DNA"/>
</dbReference>
<keyword evidence="1" id="KW-0677">Repeat</keyword>
<feature type="repeat" description="PPR" evidence="7">
    <location>
        <begin position="317"/>
        <end position="351"/>
    </location>
</feature>
<comment type="similarity">
    <text evidence="6">Belongs to the TRAFAC class myosin-kinesin ATPase superfamily. Kinesin family.</text>
</comment>
<keyword evidence="4 8" id="KW-0175">Coiled coil</keyword>
<evidence type="ECO:0000313" key="11">
    <source>
        <dbReference type="EMBL" id="DAZ93879.1"/>
    </source>
</evidence>
<keyword evidence="3 6" id="KW-0067">ATP-binding</keyword>
<dbReference type="GO" id="GO:0005524">
    <property type="term" value="F:ATP binding"/>
    <property type="evidence" value="ECO:0007669"/>
    <property type="project" value="UniProtKB-UniRule"/>
</dbReference>
<protein>
    <recommendedName>
        <fullName evidence="10">Kinesin motor domain-containing protein</fullName>
    </recommendedName>
</protein>
<dbReference type="InterPro" id="IPR001752">
    <property type="entry name" value="Kinesin_motor_dom"/>
</dbReference>
<evidence type="ECO:0000256" key="3">
    <source>
        <dbReference type="ARBA" id="ARBA00022840"/>
    </source>
</evidence>
<reference evidence="11" key="2">
    <citation type="journal article" date="2023" name="Microbiol Resour">
        <title>Decontamination and Annotation of the Draft Genome Sequence of the Oomycete Lagenidium giganteum ARSEF 373.</title>
        <authorList>
            <person name="Morgan W.R."/>
            <person name="Tartar A."/>
        </authorList>
    </citation>
    <scope>NUCLEOTIDE SEQUENCE</scope>
    <source>
        <strain evidence="11">ARSEF 373</strain>
    </source>
</reference>
<evidence type="ECO:0000259" key="10">
    <source>
        <dbReference type="PROSITE" id="PS50067"/>
    </source>
</evidence>
<dbReference type="PANTHER" id="PTHR47968">
    <property type="entry name" value="CENTROMERE PROTEIN E"/>
    <property type="match status" value="1"/>
</dbReference>
<evidence type="ECO:0000313" key="12">
    <source>
        <dbReference type="Proteomes" id="UP001146120"/>
    </source>
</evidence>
<dbReference type="Proteomes" id="UP001146120">
    <property type="component" value="Unassembled WGS sequence"/>
</dbReference>
<name>A0AAV2YKN3_9STRA</name>
<dbReference type="PANTHER" id="PTHR47968:SF75">
    <property type="entry name" value="CENTROMERE-ASSOCIATED PROTEIN E"/>
    <property type="match status" value="1"/>
</dbReference>
<dbReference type="InterPro" id="IPR027417">
    <property type="entry name" value="P-loop_NTPase"/>
</dbReference>
<dbReference type="GO" id="GO:0007018">
    <property type="term" value="P:microtubule-based movement"/>
    <property type="evidence" value="ECO:0007669"/>
    <property type="project" value="InterPro"/>
</dbReference>
<comment type="caution">
    <text evidence="11">The sequence shown here is derived from an EMBL/GenBank/DDBJ whole genome shotgun (WGS) entry which is preliminary data.</text>
</comment>
<dbReference type="PROSITE" id="PS50067">
    <property type="entry name" value="KINESIN_MOTOR_2"/>
    <property type="match status" value="1"/>
</dbReference>
<feature type="region of interest" description="Disordered" evidence="9">
    <location>
        <begin position="46"/>
        <end position="81"/>
    </location>
</feature>
<dbReference type="GO" id="GO:0008017">
    <property type="term" value="F:microtubule binding"/>
    <property type="evidence" value="ECO:0007669"/>
    <property type="project" value="InterPro"/>
</dbReference>
<dbReference type="InterPro" id="IPR036961">
    <property type="entry name" value="Kinesin_motor_dom_sf"/>
</dbReference>
<dbReference type="SMART" id="SM00129">
    <property type="entry name" value="KISc"/>
    <property type="match status" value="1"/>
</dbReference>
<feature type="compositionally biased region" description="Low complexity" evidence="9">
    <location>
        <begin position="52"/>
        <end position="64"/>
    </location>
</feature>
<feature type="domain" description="Kinesin motor" evidence="10">
    <location>
        <begin position="704"/>
        <end position="1042"/>
    </location>
</feature>
<evidence type="ECO:0000256" key="7">
    <source>
        <dbReference type="PROSITE-ProRule" id="PRU00708"/>
    </source>
</evidence>
<dbReference type="Gene3D" id="1.25.40.10">
    <property type="entry name" value="Tetratricopeptide repeat domain"/>
    <property type="match status" value="2"/>
</dbReference>
<keyword evidence="2 6" id="KW-0547">Nucleotide-binding</keyword>
<gene>
    <name evidence="11" type="ORF">N0F65_008145</name>
</gene>
<accession>A0AAV2YKN3</accession>
<evidence type="ECO:0000256" key="5">
    <source>
        <dbReference type="ARBA" id="ARBA00023175"/>
    </source>
</evidence>
<feature type="binding site" evidence="6">
    <location>
        <begin position="798"/>
        <end position="805"/>
    </location>
    <ligand>
        <name>ATP</name>
        <dbReference type="ChEBI" id="CHEBI:30616"/>
    </ligand>
</feature>
<evidence type="ECO:0000256" key="8">
    <source>
        <dbReference type="SAM" id="Coils"/>
    </source>
</evidence>
<evidence type="ECO:0000256" key="2">
    <source>
        <dbReference type="ARBA" id="ARBA00022741"/>
    </source>
</evidence>
<reference evidence="11" key="1">
    <citation type="submission" date="2022-11" db="EMBL/GenBank/DDBJ databases">
        <authorList>
            <person name="Morgan W.R."/>
            <person name="Tartar A."/>
        </authorList>
    </citation>
    <scope>NUCLEOTIDE SEQUENCE</scope>
    <source>
        <strain evidence="11">ARSEF 373</strain>
    </source>
</reference>
<dbReference type="InterPro" id="IPR011990">
    <property type="entry name" value="TPR-like_helical_dom_sf"/>
</dbReference>
<feature type="region of interest" description="Disordered" evidence="9">
    <location>
        <begin position="1472"/>
        <end position="1514"/>
    </location>
</feature>
<dbReference type="InterPro" id="IPR057027">
    <property type="entry name" value="TPR_mt"/>
</dbReference>
<keyword evidence="5 6" id="KW-0505">Motor protein</keyword>
<feature type="coiled-coil region" evidence="8">
    <location>
        <begin position="1286"/>
        <end position="1334"/>
    </location>
</feature>
<dbReference type="Pfam" id="PF23276">
    <property type="entry name" value="TPR_24"/>
    <property type="match status" value="1"/>
</dbReference>
<dbReference type="GO" id="GO:0003777">
    <property type="term" value="F:microtubule motor activity"/>
    <property type="evidence" value="ECO:0007669"/>
    <property type="project" value="InterPro"/>
</dbReference>
<evidence type="ECO:0000256" key="6">
    <source>
        <dbReference type="PROSITE-ProRule" id="PRU00283"/>
    </source>
</evidence>
<feature type="compositionally biased region" description="Low complexity" evidence="9">
    <location>
        <begin position="1498"/>
        <end position="1514"/>
    </location>
</feature>
<dbReference type="NCBIfam" id="TIGR00756">
    <property type="entry name" value="PPR"/>
    <property type="match status" value="2"/>
</dbReference>
<dbReference type="InterPro" id="IPR027640">
    <property type="entry name" value="Kinesin-like_fam"/>
</dbReference>
<sequence length="1514" mass="166798">MTTATLGANMRRLLRTPRPLLARVQHMHQEGGDVLQYRAFASATEMSAEAQRPSARGRAAASNGRHTRHGAPTPKVKLGASKTQQEVQISELMNQTRHPRFRPDTEFLRRASGILHLCKSREQMTGALPLCAVVAQSATMHVSAAMECVRIYQKLGHHRAVVDLVEKLLAHGQFVMNPMLVHALQACAALDDVHKGFALYETAKTRGTIPNMAVYTALLTLAGSAGDFGRTTQVLDQIRADGLELNQAAYHSLMNAYIKAGRVSKALMLAEDMKIGGIAQDEDTYAILMNAYAEQNDFEGAQVLMDTLKASDKLSPALIHYNIMIKACGKASQLPIAFQLYEEMKVNKIQPDLVTYITMMHAVYHGELGQVNTKMVKGAMAGVGCLGLAMVPMIDVQEYFMTALFCGSLVGSMGLAVYMNPDGVQRALYPNCDEPRTEPVIDAFFRRLREEDHCGRSMYLWREMLKFGIPPDPRVYDVLVRTCIKKRHPELAYEALFEQKLPLTDSQGAFVLPMTSTVHFLHSLLVQRRLRMADELFTAALDSGLFSRVFIENDTRMAYDLRQFGSVQVRSFVITKLLERLRQQRQQQAGASTSKAAPSAVFLVQHGYELLDQLDMDHPQVRELFSMDEMTKEDTAPGQFFFRLTAPTCISLWGQQFTVKLVFLNMQVRSLAFLVCNIFSVAPCITGTSKRLDGHALHSPSMASVRVSCRVREQSASENSSGGVCCIDVPADGRTVVVRGDASSSSATGSTSNITSTFSCFDHVFAPSASQELVFNCLGAPLIRDVLAGYDCTFLAYGPTGSGKTHTMTGTVSDHGLLPRALALLLEEISTLKDEQTVELTASYIEVYQEKLRDLLLPHNSKTLRIREDKSSVKGVWVDGATEVRVSSVEKALALVARGDANRARGATRLNDDSSRSHAVFTLQVTTTTTPSSAPHETKRIGRLCLVDLAGSEKARKTSASGQRLEEAKHINRSLAALGNVINCLTDGSKFVPYRDSKLTRLLQHALGGNAKTHLMLTCSSSSVQLAETLSTLRFGARAQFIQNVPRVNYDAPSTSKQRQVLASLEKKLENLYHYIRQLETSRCQRCAARNCVDTEALKAEPATAGTCCSVCRKPGDSLVECEGGCGKVWHPTCSAQQDVTASPPESDEHDVSDTWCSDCRRDHSSGKAELSDSVMHEELNCLRRALTEMQHEMARREHEIKMEHNVMAVQGHELSTLHAEQEKRLQAQESELTELHMQAQQLARDHAALARERADLDQVVLNLRKELLQAKSTMAQRDAAAGAEAEILRRRLESSENETKEAQLELIAARKELKEIKTLLSRREDELKLARDERERWRTLAPVTTAPTPVSPPKTMLRPVTAVELAARGVPGTPGLNIHHWWAGGAREEEPAAPPFEPTELARVRARHVDTPAIRHPVPSKGIDSINGCGSIGESGNFSPNGSNNNRPFRSRLVGLLTSLEEETTSYKELAQETQECNVRRPGGARGKRTLPGLELAASTSSSSSNGRASCPL</sequence>
<dbReference type="SUPFAM" id="SSF52540">
    <property type="entry name" value="P-loop containing nucleoside triphosphate hydrolases"/>
    <property type="match status" value="1"/>
</dbReference>
<keyword evidence="12" id="KW-1185">Reference proteome</keyword>
<dbReference type="InterPro" id="IPR019821">
    <property type="entry name" value="Kinesin_motor_CS"/>
</dbReference>
<dbReference type="CDD" id="cd00106">
    <property type="entry name" value="KISc"/>
    <property type="match status" value="1"/>
</dbReference>
<evidence type="ECO:0000256" key="9">
    <source>
        <dbReference type="SAM" id="MobiDB-lite"/>
    </source>
</evidence>
<dbReference type="PROSITE" id="PS51375">
    <property type="entry name" value="PPR"/>
    <property type="match status" value="2"/>
</dbReference>
<dbReference type="Gene3D" id="3.40.850.10">
    <property type="entry name" value="Kinesin motor domain"/>
    <property type="match status" value="1"/>
</dbReference>
<feature type="coiled-coil region" evidence="8">
    <location>
        <begin position="1180"/>
        <end position="1253"/>
    </location>
</feature>
<dbReference type="InterPro" id="IPR002885">
    <property type="entry name" value="PPR_rpt"/>
</dbReference>
<dbReference type="PROSITE" id="PS00411">
    <property type="entry name" value="KINESIN_MOTOR_1"/>
    <property type="match status" value="1"/>
</dbReference>
<feature type="repeat" description="PPR" evidence="7">
    <location>
        <begin position="246"/>
        <end position="280"/>
    </location>
</feature>